<feature type="transmembrane region" description="Helical" evidence="2">
    <location>
        <begin position="259"/>
        <end position="281"/>
    </location>
</feature>
<proteinExistence type="predicted"/>
<comment type="caution">
    <text evidence="3">The sequence shown here is derived from an EMBL/GenBank/DDBJ whole genome shotgun (WGS) entry which is preliminary data.</text>
</comment>
<keyword evidence="2" id="KW-0472">Membrane</keyword>
<dbReference type="EMBL" id="WHJE01000013">
    <property type="protein sequence ID" value="KAE8765275.1"/>
    <property type="molecule type" value="Genomic_DNA"/>
</dbReference>
<reference evidence="3 4" key="1">
    <citation type="submission" date="2019-10" db="EMBL/GenBank/DDBJ databases">
        <title>Georgenia wutianyii sp. nov. and Georgenia yuyongxinii sp. nov. isolated from plateau pika (Ochotona curzoniae) in the Qinghai-Tibet plateau of China.</title>
        <authorList>
            <person name="Tian Z."/>
        </authorList>
    </citation>
    <scope>NUCLEOTIDE SEQUENCE [LARGE SCALE GENOMIC DNA]</scope>
    <source>
        <strain evidence="3 4">DSM 21501</strain>
    </source>
</reference>
<feature type="transmembrane region" description="Helical" evidence="2">
    <location>
        <begin position="104"/>
        <end position="125"/>
    </location>
</feature>
<feature type="transmembrane region" description="Helical" evidence="2">
    <location>
        <begin position="218"/>
        <end position="239"/>
    </location>
</feature>
<keyword evidence="4" id="KW-1185">Reference proteome</keyword>
<keyword evidence="2" id="KW-0812">Transmembrane</keyword>
<feature type="transmembrane region" description="Helical" evidence="2">
    <location>
        <begin position="62"/>
        <end position="83"/>
    </location>
</feature>
<feature type="region of interest" description="Disordered" evidence="1">
    <location>
        <begin position="289"/>
        <end position="311"/>
    </location>
</feature>
<evidence type="ECO:0000256" key="1">
    <source>
        <dbReference type="SAM" id="MobiDB-lite"/>
    </source>
</evidence>
<dbReference type="AlphaFoldDB" id="A0A7J5US30"/>
<sequence length="419" mass="42535">MTPGVLGATVPPPAPVVSFDVDPLGFLFANIKEAAHGLASDLLPWLLTATQPDLSAGWFLEAYRISFAAAIFLWAVLLLWNVVRAARRLITGHELLESFTTYSVLFLGGAIYGPAAGWVVVRFFGALSQSLIDWAAGGSVTGAVANLTAMIDATEPSGVVGGVVVALLVMSLMLLGLLLVALVLVVAMVTLYFTGALVPLALAWLVDPAHRRTGTRMVLAWVAILAAKPLLFFLIGLTLRMTAAQTRWLSTDPRIEQLANLTAAAVAMILAALAPIALLSLRPAPAPDLPGTGGTTTAARTGPAPAGESSVARVARLQASRPLSLGGSATFDGTATLLPLLSNTVHGRPAPPEPGPVQRAAMAQQSREEGPDIPATPGGPEGTGTSPDGATGATAGGATPAGAPAVGAEAGPAGASAAR</sequence>
<accession>A0A7J5US30</accession>
<keyword evidence="2" id="KW-1133">Transmembrane helix</keyword>
<feature type="compositionally biased region" description="Low complexity" evidence="1">
    <location>
        <begin position="383"/>
        <end position="419"/>
    </location>
</feature>
<feature type="transmembrane region" description="Helical" evidence="2">
    <location>
        <begin position="158"/>
        <end position="179"/>
    </location>
</feature>
<dbReference type="OrthoDB" id="5116275at2"/>
<evidence type="ECO:0000313" key="4">
    <source>
        <dbReference type="Proteomes" id="UP000451860"/>
    </source>
</evidence>
<organism evidence="3 4">
    <name type="scientific">Georgenia thermotolerans</name>
    <dbReference type="NCBI Taxonomy" id="527326"/>
    <lineage>
        <taxon>Bacteria</taxon>
        <taxon>Bacillati</taxon>
        <taxon>Actinomycetota</taxon>
        <taxon>Actinomycetes</taxon>
        <taxon>Micrococcales</taxon>
        <taxon>Bogoriellaceae</taxon>
        <taxon>Georgenia</taxon>
    </lineage>
</organism>
<evidence type="ECO:0000313" key="3">
    <source>
        <dbReference type="EMBL" id="KAE8765275.1"/>
    </source>
</evidence>
<feature type="non-terminal residue" evidence="3">
    <location>
        <position position="419"/>
    </location>
</feature>
<evidence type="ECO:0000256" key="2">
    <source>
        <dbReference type="SAM" id="Phobius"/>
    </source>
</evidence>
<feature type="compositionally biased region" description="Low complexity" evidence="1">
    <location>
        <begin position="295"/>
        <end position="307"/>
    </location>
</feature>
<name>A0A7J5US30_9MICO</name>
<dbReference type="Proteomes" id="UP000451860">
    <property type="component" value="Unassembled WGS sequence"/>
</dbReference>
<feature type="region of interest" description="Disordered" evidence="1">
    <location>
        <begin position="342"/>
        <end position="419"/>
    </location>
</feature>
<protein>
    <submittedName>
        <fullName evidence="3">Uncharacterized protein</fullName>
    </submittedName>
</protein>
<gene>
    <name evidence="3" type="ORF">GB883_04925</name>
</gene>
<feature type="transmembrane region" description="Helical" evidence="2">
    <location>
        <begin position="185"/>
        <end position="206"/>
    </location>
</feature>
<dbReference type="RefSeq" id="WP_152359760.1">
    <property type="nucleotide sequence ID" value="NZ_WHJE01000013.1"/>
</dbReference>